<organism evidence="2 3">
    <name type="scientific">Magnaporthiopsis poae (strain ATCC 64411 / 73-15)</name>
    <name type="common">Kentucky bluegrass fungus</name>
    <name type="synonym">Magnaporthe poae</name>
    <dbReference type="NCBI Taxonomy" id="644358"/>
    <lineage>
        <taxon>Eukaryota</taxon>
        <taxon>Fungi</taxon>
        <taxon>Dikarya</taxon>
        <taxon>Ascomycota</taxon>
        <taxon>Pezizomycotina</taxon>
        <taxon>Sordariomycetes</taxon>
        <taxon>Sordariomycetidae</taxon>
        <taxon>Magnaporthales</taxon>
        <taxon>Magnaporthaceae</taxon>
        <taxon>Magnaporthiopsis</taxon>
    </lineage>
</organism>
<sequence>MLARTGTALARSTVWVTAADLSAVNYLTTPVECCAVHGNIHGVAAVDQVAAPLFVPPTILRKKHILLGLDYQIASREAILLPQKLPAFLRETLGPIAPAAIVRLSMEASRFVVYPGDDNPDAPFAVWKYIEDWPLARLKLRVPQRLESL</sequence>
<reference evidence="3" key="1">
    <citation type="submission" date="2010-05" db="EMBL/GenBank/DDBJ databases">
        <title>The genome sequence of Magnaporthe poae strain ATCC 64411.</title>
        <authorList>
            <person name="Ma L.-J."/>
            <person name="Dead R."/>
            <person name="Young S."/>
            <person name="Zeng Q."/>
            <person name="Koehrsen M."/>
            <person name="Alvarado L."/>
            <person name="Berlin A."/>
            <person name="Chapman S.B."/>
            <person name="Chen Z."/>
            <person name="Freedman E."/>
            <person name="Gellesch M."/>
            <person name="Goldberg J."/>
            <person name="Griggs A."/>
            <person name="Gujja S."/>
            <person name="Heilman E.R."/>
            <person name="Heiman D."/>
            <person name="Hepburn T."/>
            <person name="Howarth C."/>
            <person name="Jen D."/>
            <person name="Larson L."/>
            <person name="Mehta T."/>
            <person name="Neiman D."/>
            <person name="Pearson M."/>
            <person name="Roberts A."/>
            <person name="Saif S."/>
            <person name="Shea T."/>
            <person name="Shenoy N."/>
            <person name="Sisk P."/>
            <person name="Stolte C."/>
            <person name="Sykes S."/>
            <person name="Walk T."/>
            <person name="White J."/>
            <person name="Yandava C."/>
            <person name="Haas B."/>
            <person name="Nusbaum C."/>
            <person name="Birren B."/>
        </authorList>
    </citation>
    <scope>NUCLEOTIDE SEQUENCE [LARGE SCALE GENOMIC DNA]</scope>
    <source>
        <strain evidence="3">ATCC 64411 / 73-15</strain>
    </source>
</reference>
<reference evidence="1" key="2">
    <citation type="submission" date="2010-05" db="EMBL/GenBank/DDBJ databases">
        <title>The Genome Sequence of Magnaporthe poae strain ATCC 64411.</title>
        <authorList>
            <consortium name="The Broad Institute Genome Sequencing Platform"/>
            <consortium name="Broad Institute Genome Sequencing Center for Infectious Disease"/>
            <person name="Ma L.-J."/>
            <person name="Dead R."/>
            <person name="Young S."/>
            <person name="Zeng Q."/>
            <person name="Koehrsen M."/>
            <person name="Alvarado L."/>
            <person name="Berlin A."/>
            <person name="Chapman S.B."/>
            <person name="Chen Z."/>
            <person name="Freedman E."/>
            <person name="Gellesch M."/>
            <person name="Goldberg J."/>
            <person name="Griggs A."/>
            <person name="Gujja S."/>
            <person name="Heilman E.R."/>
            <person name="Heiman D."/>
            <person name="Hepburn T."/>
            <person name="Howarth C."/>
            <person name="Jen D."/>
            <person name="Larson L."/>
            <person name="Mehta T."/>
            <person name="Neiman D."/>
            <person name="Pearson M."/>
            <person name="Roberts A."/>
            <person name="Saif S."/>
            <person name="Shea T."/>
            <person name="Shenoy N."/>
            <person name="Sisk P."/>
            <person name="Stolte C."/>
            <person name="Sykes S."/>
            <person name="Walk T."/>
            <person name="White J."/>
            <person name="Yandava C."/>
            <person name="Haas B."/>
            <person name="Nusbaum C."/>
            <person name="Birren B."/>
        </authorList>
    </citation>
    <scope>NUCLEOTIDE SEQUENCE</scope>
    <source>
        <strain evidence="1">ATCC 64411</strain>
    </source>
</reference>
<reference evidence="2" key="5">
    <citation type="submission" date="2015-06" db="UniProtKB">
        <authorList>
            <consortium name="EnsemblFungi"/>
        </authorList>
    </citation>
    <scope>IDENTIFICATION</scope>
    <source>
        <strain evidence="2">ATCC 64411</strain>
    </source>
</reference>
<dbReference type="VEuPathDB" id="FungiDB:MAPG_04744"/>
<keyword evidence="3" id="KW-1185">Reference proteome</keyword>
<accession>A0A0C4DXJ0</accession>
<name>A0A0C4DXJ0_MAGP6</name>
<dbReference type="EMBL" id="ADBL01001109">
    <property type="status" value="NOT_ANNOTATED_CDS"/>
    <property type="molecule type" value="Genomic_DNA"/>
</dbReference>
<dbReference type="EnsemblFungi" id="MAPG_04744T0">
    <property type="protein sequence ID" value="MAPG_04744T0"/>
    <property type="gene ID" value="MAPG_04744"/>
</dbReference>
<gene>
    <name evidence="1" type="ORF">MAPG_04744</name>
</gene>
<reference evidence="2" key="4">
    <citation type="journal article" date="2015" name="G3 (Bethesda)">
        <title>Genome sequences of three phytopathogenic species of the Magnaporthaceae family of fungi.</title>
        <authorList>
            <person name="Okagaki L.H."/>
            <person name="Nunes C.C."/>
            <person name="Sailsbery J."/>
            <person name="Clay B."/>
            <person name="Brown D."/>
            <person name="John T."/>
            <person name="Oh Y."/>
            <person name="Young N."/>
            <person name="Fitzgerald M."/>
            <person name="Haas B.J."/>
            <person name="Zeng Q."/>
            <person name="Young S."/>
            <person name="Adiconis X."/>
            <person name="Fan L."/>
            <person name="Levin J.Z."/>
            <person name="Mitchell T.K."/>
            <person name="Okubara P.A."/>
            <person name="Farman M.L."/>
            <person name="Kohn L.M."/>
            <person name="Birren B."/>
            <person name="Ma L.-J."/>
            <person name="Dean R.A."/>
        </authorList>
    </citation>
    <scope>NUCLEOTIDE SEQUENCE</scope>
    <source>
        <strain evidence="2">ATCC 64411 / 73-15</strain>
    </source>
</reference>
<evidence type="ECO:0000313" key="1">
    <source>
        <dbReference type="EMBL" id="KLU85724.1"/>
    </source>
</evidence>
<dbReference type="EMBL" id="GL876968">
    <property type="protein sequence ID" value="KLU85724.1"/>
    <property type="molecule type" value="Genomic_DNA"/>
</dbReference>
<reference evidence="1" key="3">
    <citation type="submission" date="2011-03" db="EMBL/GenBank/DDBJ databases">
        <title>Annotation of Magnaporthe poae ATCC 64411.</title>
        <authorList>
            <person name="Ma L.-J."/>
            <person name="Dead R."/>
            <person name="Young S.K."/>
            <person name="Zeng Q."/>
            <person name="Gargeya S."/>
            <person name="Fitzgerald M."/>
            <person name="Haas B."/>
            <person name="Abouelleil A."/>
            <person name="Alvarado L."/>
            <person name="Arachchi H.M."/>
            <person name="Berlin A."/>
            <person name="Brown A."/>
            <person name="Chapman S.B."/>
            <person name="Chen Z."/>
            <person name="Dunbar C."/>
            <person name="Freedman E."/>
            <person name="Gearin G."/>
            <person name="Gellesch M."/>
            <person name="Goldberg J."/>
            <person name="Griggs A."/>
            <person name="Gujja S."/>
            <person name="Heiman D."/>
            <person name="Howarth C."/>
            <person name="Larson L."/>
            <person name="Lui A."/>
            <person name="MacDonald P.J.P."/>
            <person name="Mehta T."/>
            <person name="Montmayeur A."/>
            <person name="Murphy C."/>
            <person name="Neiman D."/>
            <person name="Pearson M."/>
            <person name="Priest M."/>
            <person name="Roberts A."/>
            <person name="Saif S."/>
            <person name="Shea T."/>
            <person name="Shenoy N."/>
            <person name="Sisk P."/>
            <person name="Stolte C."/>
            <person name="Sykes S."/>
            <person name="Yandava C."/>
            <person name="Wortman J."/>
            <person name="Nusbaum C."/>
            <person name="Birren B."/>
        </authorList>
    </citation>
    <scope>NUCLEOTIDE SEQUENCE</scope>
    <source>
        <strain evidence="1">ATCC 64411</strain>
    </source>
</reference>
<dbReference type="AlphaFoldDB" id="A0A0C4DXJ0"/>
<protein>
    <submittedName>
        <fullName evidence="1 2">Uncharacterized protein</fullName>
    </submittedName>
</protein>
<evidence type="ECO:0000313" key="3">
    <source>
        <dbReference type="Proteomes" id="UP000011715"/>
    </source>
</evidence>
<evidence type="ECO:0000313" key="2">
    <source>
        <dbReference type="EnsemblFungi" id="MAPG_04744T0"/>
    </source>
</evidence>
<dbReference type="Proteomes" id="UP000011715">
    <property type="component" value="Unassembled WGS sequence"/>
</dbReference>
<proteinExistence type="predicted"/>